<sequence>MSESGVRIIKWCDKREVLMLTTCKDHKAELINTGKQSRLTNEPIRKPKCVLMYNENKKGIDYSDQMASYYSVLKRGLKWYRKVVMEFLFGTSVVNDWLIYNVKP</sequence>
<name>A0A8S1AKS3_ARCPL</name>
<dbReference type="InterPro" id="IPR029526">
    <property type="entry name" value="PGBD"/>
</dbReference>
<dbReference type="PANTHER" id="PTHR46599">
    <property type="entry name" value="PIGGYBAC TRANSPOSABLE ELEMENT-DERIVED PROTEIN 4"/>
    <property type="match status" value="1"/>
</dbReference>
<proteinExistence type="predicted"/>
<dbReference type="EMBL" id="CADEBD010000339">
    <property type="protein sequence ID" value="CAB3248412.1"/>
    <property type="molecule type" value="Genomic_DNA"/>
</dbReference>
<dbReference type="OrthoDB" id="30179at2759"/>
<dbReference type="Proteomes" id="UP000494256">
    <property type="component" value="Unassembled WGS sequence"/>
</dbReference>
<protein>
    <recommendedName>
        <fullName evidence="1">PiggyBac transposable element-derived protein domain-containing protein</fullName>
    </recommendedName>
</protein>
<evidence type="ECO:0000313" key="2">
    <source>
        <dbReference type="EMBL" id="CAB3248412.1"/>
    </source>
</evidence>
<reference evidence="2 3" key="1">
    <citation type="submission" date="2020-04" db="EMBL/GenBank/DDBJ databases">
        <authorList>
            <person name="Wallbank WR R."/>
            <person name="Pardo Diaz C."/>
            <person name="Kozak K."/>
            <person name="Martin S."/>
            <person name="Jiggins C."/>
            <person name="Moest M."/>
            <person name="Warren A I."/>
            <person name="Byers J.R.P. K."/>
            <person name="Montejo-Kovacevich G."/>
            <person name="Yen C E."/>
        </authorList>
    </citation>
    <scope>NUCLEOTIDE SEQUENCE [LARGE SCALE GENOMIC DNA]</scope>
</reference>
<dbReference type="PANTHER" id="PTHR46599:SF3">
    <property type="entry name" value="PIGGYBAC TRANSPOSABLE ELEMENT-DERIVED PROTEIN 4"/>
    <property type="match status" value="1"/>
</dbReference>
<evidence type="ECO:0000259" key="1">
    <source>
        <dbReference type="Pfam" id="PF13843"/>
    </source>
</evidence>
<gene>
    <name evidence="2" type="ORF">APLA_LOCUS12365</name>
</gene>
<feature type="domain" description="PiggyBac transposable element-derived protein" evidence="1">
    <location>
        <begin position="8"/>
        <end position="96"/>
    </location>
</feature>
<comment type="caution">
    <text evidence="2">The sequence shown here is derived from an EMBL/GenBank/DDBJ whole genome shotgun (WGS) entry which is preliminary data.</text>
</comment>
<evidence type="ECO:0000313" key="3">
    <source>
        <dbReference type="Proteomes" id="UP000494256"/>
    </source>
</evidence>
<accession>A0A8S1AKS3</accession>
<organism evidence="2 3">
    <name type="scientific">Arctia plantaginis</name>
    <name type="common">Wood tiger moth</name>
    <name type="synonym">Phalaena plantaginis</name>
    <dbReference type="NCBI Taxonomy" id="874455"/>
    <lineage>
        <taxon>Eukaryota</taxon>
        <taxon>Metazoa</taxon>
        <taxon>Ecdysozoa</taxon>
        <taxon>Arthropoda</taxon>
        <taxon>Hexapoda</taxon>
        <taxon>Insecta</taxon>
        <taxon>Pterygota</taxon>
        <taxon>Neoptera</taxon>
        <taxon>Endopterygota</taxon>
        <taxon>Lepidoptera</taxon>
        <taxon>Glossata</taxon>
        <taxon>Ditrysia</taxon>
        <taxon>Noctuoidea</taxon>
        <taxon>Erebidae</taxon>
        <taxon>Arctiinae</taxon>
        <taxon>Arctia</taxon>
    </lineage>
</organism>
<dbReference type="Pfam" id="PF13843">
    <property type="entry name" value="DDE_Tnp_1_7"/>
    <property type="match status" value="1"/>
</dbReference>
<dbReference type="AlphaFoldDB" id="A0A8S1AKS3"/>